<reference evidence="1" key="1">
    <citation type="journal article" date="2020" name="mSystems">
        <title>Genome- and Community-Level Interaction Insights into Carbon Utilization and Element Cycling Functions of Hydrothermarchaeota in Hydrothermal Sediment.</title>
        <authorList>
            <person name="Zhou Z."/>
            <person name="Liu Y."/>
            <person name="Xu W."/>
            <person name="Pan J."/>
            <person name="Luo Z.H."/>
            <person name="Li M."/>
        </authorList>
    </citation>
    <scope>NUCLEOTIDE SEQUENCE [LARGE SCALE GENOMIC DNA]</scope>
    <source>
        <strain evidence="1">SpSt-132</strain>
    </source>
</reference>
<evidence type="ECO:0008006" key="2">
    <source>
        <dbReference type="Google" id="ProtNLM"/>
    </source>
</evidence>
<sequence length="318" mass="37258">MGIKENLYYWEESLKNPEPLIDPLYISDEIIVEDKNLINKIWQLRDLIVCYCVLKEKDKLDESLIEDIYNILTSTDKIQYTEFVAFWKVLDMSYSIFKSMPDEVRKETLKHLLDSYCEKRRKLYDKLGYTDIVAQALYDSGASRKKGIGGINKVIRLLEECIGKEVSRVGNLEDLRKNLVAYFLPDQGDEVLFNEFCKVMEIKYEFGQKHQGKKPDLVVKISERYIVIEAKHIKESGGAQDKQVAELIDFIKQQERKEYVHYLSFMDGLYFNKFIESVGKKVKKQRKDIEVALKRNKKNFFVNTAGLRSLIKDIISTL</sequence>
<name>A0A7C2V637_9AQUI</name>
<dbReference type="EMBL" id="DSFP01000067">
    <property type="protein sequence ID" value="HEW46602.1"/>
    <property type="molecule type" value="Genomic_DNA"/>
</dbReference>
<comment type="caution">
    <text evidence="1">The sequence shown here is derived from an EMBL/GenBank/DDBJ whole genome shotgun (WGS) entry which is preliminary data.</text>
</comment>
<protein>
    <recommendedName>
        <fullName evidence="2">Restriction endonuclease type II DpnII-like domain-containing protein</fullName>
    </recommendedName>
</protein>
<organism evidence="1">
    <name type="scientific">Hydrogenobacter sp</name>
    <dbReference type="NCBI Taxonomy" id="2152829"/>
    <lineage>
        <taxon>Bacteria</taxon>
        <taxon>Pseudomonadati</taxon>
        <taxon>Aquificota</taxon>
        <taxon>Aquificia</taxon>
        <taxon>Aquificales</taxon>
        <taxon>Aquificaceae</taxon>
        <taxon>Hydrogenobacter</taxon>
    </lineage>
</organism>
<gene>
    <name evidence="1" type="ORF">ENO47_08070</name>
</gene>
<evidence type="ECO:0000313" key="1">
    <source>
        <dbReference type="EMBL" id="HEW46602.1"/>
    </source>
</evidence>
<proteinExistence type="predicted"/>
<accession>A0A7C2V637</accession>
<dbReference type="AlphaFoldDB" id="A0A7C2V637"/>